<evidence type="ECO:0000259" key="2">
    <source>
        <dbReference type="Pfam" id="PF14467"/>
    </source>
</evidence>
<sequence length="146" mass="16105">MKHPGHRLARWAAALLVALPLLASAQQSERFGDYEIHYSAIPTGMLNADVAREYGLVRSRTRGMVMVTILRNGEAVSGAVDIVARDDNDELTEIPAERVREDGWVSYVGTFPIEPGDARIFEIDVNPHAGGEVYSVAFRQTFHPGE</sequence>
<dbReference type="Proteomes" id="UP000316688">
    <property type="component" value="Unassembled WGS sequence"/>
</dbReference>
<reference evidence="3 4" key="1">
    <citation type="submission" date="2019-07" db="EMBL/GenBank/DDBJ databases">
        <title>Reclasification of Spiribacter aquaticus.</title>
        <authorList>
            <person name="Leon M.J."/>
            <person name="Sanchez-Porro C."/>
            <person name="Ventosa A."/>
        </authorList>
    </citation>
    <scope>NUCLEOTIDE SEQUENCE [LARGE SCALE GENOMIC DNA]</scope>
    <source>
        <strain evidence="3 4">SP30</strain>
    </source>
</reference>
<dbReference type="RefSeq" id="WP_110882410.1">
    <property type="nucleotide sequence ID" value="NZ_VMKP01000001.1"/>
</dbReference>
<evidence type="ECO:0000256" key="1">
    <source>
        <dbReference type="SAM" id="SignalP"/>
    </source>
</evidence>
<proteinExistence type="predicted"/>
<comment type="caution">
    <text evidence="3">The sequence shown here is derived from an EMBL/GenBank/DDBJ whole genome shotgun (WGS) entry which is preliminary data.</text>
</comment>
<organism evidence="3 4">
    <name type="scientific">Spiribacter aquaticus</name>
    <dbReference type="NCBI Taxonomy" id="1935996"/>
    <lineage>
        <taxon>Bacteria</taxon>
        <taxon>Pseudomonadati</taxon>
        <taxon>Pseudomonadota</taxon>
        <taxon>Gammaproteobacteria</taxon>
        <taxon>Chromatiales</taxon>
        <taxon>Ectothiorhodospiraceae</taxon>
        <taxon>Spiribacter</taxon>
    </lineage>
</organism>
<dbReference type="AlphaFoldDB" id="A0A557RN53"/>
<evidence type="ECO:0000313" key="3">
    <source>
        <dbReference type="EMBL" id="TVO66603.1"/>
    </source>
</evidence>
<dbReference type="EMBL" id="VMKP01000001">
    <property type="protein sequence ID" value="TVO66603.1"/>
    <property type="molecule type" value="Genomic_DNA"/>
</dbReference>
<evidence type="ECO:0000313" key="4">
    <source>
        <dbReference type="Proteomes" id="UP000316688"/>
    </source>
</evidence>
<dbReference type="Pfam" id="PF14467">
    <property type="entry name" value="DUF4426"/>
    <property type="match status" value="1"/>
</dbReference>
<gene>
    <name evidence="3" type="ORF">FPL11_02665</name>
</gene>
<feature type="signal peptide" evidence="1">
    <location>
        <begin position="1"/>
        <end position="25"/>
    </location>
</feature>
<dbReference type="Gene3D" id="2.60.40.3340">
    <property type="entry name" value="Domain of unknown function DUF4426"/>
    <property type="match status" value="1"/>
</dbReference>
<feature type="chain" id="PRO_5022062528" evidence="1">
    <location>
        <begin position="26"/>
        <end position="146"/>
    </location>
</feature>
<keyword evidence="4" id="KW-1185">Reference proteome</keyword>
<accession>A0A557RN53</accession>
<keyword evidence="1" id="KW-0732">Signal</keyword>
<dbReference type="InterPro" id="IPR025218">
    <property type="entry name" value="DUF4426"/>
</dbReference>
<protein>
    <submittedName>
        <fullName evidence="3">DUF4426 domain-containing protein</fullName>
    </submittedName>
</protein>
<name>A0A557RN53_9GAMM</name>
<feature type="domain" description="DUF4426" evidence="2">
    <location>
        <begin position="29"/>
        <end position="143"/>
    </location>
</feature>